<dbReference type="GO" id="GO:0008080">
    <property type="term" value="F:N-acetyltransferase activity"/>
    <property type="evidence" value="ECO:0007669"/>
    <property type="project" value="InterPro"/>
</dbReference>
<dbReference type="Pfam" id="PF13508">
    <property type="entry name" value="Acetyltransf_7"/>
    <property type="match status" value="1"/>
</dbReference>
<dbReference type="PANTHER" id="PTHR13947">
    <property type="entry name" value="GNAT FAMILY N-ACETYLTRANSFERASE"/>
    <property type="match status" value="1"/>
</dbReference>
<reference evidence="4 5" key="1">
    <citation type="journal article" date="2015" name="Genome Biol. Evol.">
        <title>Phylogenomic analyses indicate that early fungi evolved digesting cell walls of algal ancestors of land plants.</title>
        <authorList>
            <person name="Chang Y."/>
            <person name="Wang S."/>
            <person name="Sekimoto S."/>
            <person name="Aerts A.L."/>
            <person name="Choi C."/>
            <person name="Clum A."/>
            <person name="LaButti K.M."/>
            <person name="Lindquist E.A."/>
            <person name="Yee Ngan C."/>
            <person name="Ohm R.A."/>
            <person name="Salamov A.A."/>
            <person name="Grigoriev I.V."/>
            <person name="Spatafora J.W."/>
            <person name="Berbee M.L."/>
        </authorList>
    </citation>
    <scope>NUCLEOTIDE SEQUENCE [LARGE SCALE GENOMIC DNA]</scope>
    <source>
        <strain evidence="4 5">JEL478</strain>
    </source>
</reference>
<protein>
    <recommendedName>
        <fullName evidence="3">N-acetyltransferase domain-containing protein</fullName>
    </recommendedName>
</protein>
<dbReference type="CDD" id="cd04301">
    <property type="entry name" value="NAT_SF"/>
    <property type="match status" value="1"/>
</dbReference>
<feature type="domain" description="N-acetyltransferase" evidence="3">
    <location>
        <begin position="82"/>
        <end position="250"/>
    </location>
</feature>
<dbReference type="AlphaFoldDB" id="A0A139A5R1"/>
<evidence type="ECO:0000313" key="5">
    <source>
        <dbReference type="Proteomes" id="UP000070544"/>
    </source>
</evidence>
<dbReference type="InterPro" id="IPR000182">
    <property type="entry name" value="GNAT_dom"/>
</dbReference>
<feature type="transmembrane region" description="Helical" evidence="2">
    <location>
        <begin position="53"/>
        <end position="71"/>
    </location>
</feature>
<proteinExistence type="predicted"/>
<dbReference type="EMBL" id="KQ965792">
    <property type="protein sequence ID" value="KXS11988.1"/>
    <property type="molecule type" value="Genomic_DNA"/>
</dbReference>
<dbReference type="Gene3D" id="3.40.630.30">
    <property type="match status" value="1"/>
</dbReference>
<dbReference type="Proteomes" id="UP000070544">
    <property type="component" value="Unassembled WGS sequence"/>
</dbReference>
<keyword evidence="2" id="KW-0812">Transmembrane</keyword>
<accession>A0A139A5R1</accession>
<keyword evidence="2" id="KW-0472">Membrane</keyword>
<dbReference type="InterPro" id="IPR050769">
    <property type="entry name" value="NAT_camello-type"/>
</dbReference>
<evidence type="ECO:0000259" key="3">
    <source>
        <dbReference type="PROSITE" id="PS51186"/>
    </source>
</evidence>
<organism evidence="4 5">
    <name type="scientific">Gonapodya prolifera (strain JEL478)</name>
    <name type="common">Monoblepharis prolifera</name>
    <dbReference type="NCBI Taxonomy" id="1344416"/>
    <lineage>
        <taxon>Eukaryota</taxon>
        <taxon>Fungi</taxon>
        <taxon>Fungi incertae sedis</taxon>
        <taxon>Chytridiomycota</taxon>
        <taxon>Chytridiomycota incertae sedis</taxon>
        <taxon>Monoblepharidomycetes</taxon>
        <taxon>Monoblepharidales</taxon>
        <taxon>Gonapodyaceae</taxon>
        <taxon>Gonapodya</taxon>
    </lineage>
</organism>
<evidence type="ECO:0000256" key="2">
    <source>
        <dbReference type="SAM" id="Phobius"/>
    </source>
</evidence>
<dbReference type="OrthoDB" id="41532at2759"/>
<keyword evidence="1" id="KW-0808">Transferase</keyword>
<dbReference type="OMA" id="GDIETHY"/>
<evidence type="ECO:0000313" key="4">
    <source>
        <dbReference type="EMBL" id="KXS11988.1"/>
    </source>
</evidence>
<gene>
    <name evidence="4" type="ORF">M427DRAFT_35065</name>
</gene>
<dbReference type="SUPFAM" id="SSF55729">
    <property type="entry name" value="Acyl-CoA N-acyltransferases (Nat)"/>
    <property type="match status" value="1"/>
</dbReference>
<dbReference type="InterPro" id="IPR016181">
    <property type="entry name" value="Acyl_CoA_acyltransferase"/>
</dbReference>
<feature type="transmembrane region" description="Helical" evidence="2">
    <location>
        <begin position="83"/>
        <end position="110"/>
    </location>
</feature>
<sequence>METQNPIPAHRSSAIHVRLYQPGDKAQVLRIFRRSFIDVINDAIGINLATPRIVAAVEVAAAAGTLLISRWRKGSSLVSNAVAGMAIAVTAVPAVVAIYYYALVAALIYLSEKSDMGDIETHYSPVGRDGTPRLNAFFVAIDKTSGAILGVVGVQPSTKPHCAELRRMCVSHESRRKGVGSALCQAVVEHVSRWNSRTEEESQRVHRIVLATTAYQAPAMGLYERQGWRRSGELVSFAFGFSGYYYSRDV</sequence>
<dbReference type="STRING" id="1344416.A0A139A5R1"/>
<keyword evidence="2" id="KW-1133">Transmembrane helix</keyword>
<dbReference type="PROSITE" id="PS51186">
    <property type="entry name" value="GNAT"/>
    <property type="match status" value="1"/>
</dbReference>
<keyword evidence="5" id="KW-1185">Reference proteome</keyword>
<dbReference type="PANTHER" id="PTHR13947:SF37">
    <property type="entry name" value="LD18367P"/>
    <property type="match status" value="1"/>
</dbReference>
<evidence type="ECO:0000256" key="1">
    <source>
        <dbReference type="ARBA" id="ARBA00022679"/>
    </source>
</evidence>
<name>A0A139A5R1_GONPJ</name>